<name>A0A8H7R1S3_9FUNG</name>
<feature type="compositionally biased region" description="Polar residues" evidence="1">
    <location>
        <begin position="81"/>
        <end position="90"/>
    </location>
</feature>
<dbReference type="EMBL" id="JAEPRD010000062">
    <property type="protein sequence ID" value="KAG2202300.1"/>
    <property type="molecule type" value="Genomic_DNA"/>
</dbReference>
<comment type="caution">
    <text evidence="2">The sequence shown here is derived from an EMBL/GenBank/DDBJ whole genome shotgun (WGS) entry which is preliminary data.</text>
</comment>
<sequence length="696" mass="78715">MSNGIPIEVPPLHGKPSPLGQKAPAKGDTCMTISTSSAQKTKKDLQKNAQNTKDNKKIQKDAAPTPKTGQSLALVLARPNMQPSVSSPVSNKRKHSPASTSPSLAATVFKLKSTATATTELLADFRNHRSAIKCIQCNNSSCVTATNIQQNEAIFTCTLCKLEVSQYVISTQISLLKKNKKTKTDTTDRTVTIVPALTGTNESLISEGDKLLLSNYHTIRHLLTCTTCNKIGTINKNGHNKSVPPRPIFICKCGKTYSTDQIRILMDAYEFPKTSQSSLSLVEDDEFEIEQIELDLGLDEDDLMRDSLVLPTLSTFSTSTDIPTTHNNNNNIINDLIQTINEMKQQLSRHDEQFVNFSGLMDQNKRLQREIIVQKREIDHLRKLTDQYKKEKERMIDSIQKSQKDSTEHQKNEKNNNQKEQKNEKIYLNQKHNISYTNTNTSIPSNSNSDSNELYNIHFPEASVPQANPPPPVSYASKASTPKVHTKFTKKKMAQQTYRYNTPTPEQLEIASKAFDDSILTNPPDYQFIHFPCNRRLKPSELRQRLTLLGADNVRVIDAHCPDYNVAEFLVHENYVDELRSKFRSARVETLDYDYTDPVHLRDSRLSSLTNEEKVQKLKDIRTNYLINRIKNIRYPVNYSVAKSLYRNGHITLEELKKTLKECRENKGVDGFTTTQSHNNNQQSGFDAPTPSSPLL</sequence>
<feature type="region of interest" description="Disordered" evidence="1">
    <location>
        <begin position="669"/>
        <end position="696"/>
    </location>
</feature>
<feature type="region of interest" description="Disordered" evidence="1">
    <location>
        <begin position="462"/>
        <end position="483"/>
    </location>
</feature>
<dbReference type="OrthoDB" id="2206543at2759"/>
<evidence type="ECO:0000313" key="3">
    <source>
        <dbReference type="Proteomes" id="UP000603453"/>
    </source>
</evidence>
<feature type="region of interest" description="Disordered" evidence="1">
    <location>
        <begin position="389"/>
        <end position="423"/>
    </location>
</feature>
<feature type="region of interest" description="Disordered" evidence="1">
    <location>
        <begin position="1"/>
        <end position="68"/>
    </location>
</feature>
<reference evidence="2" key="1">
    <citation type="submission" date="2020-12" db="EMBL/GenBank/DDBJ databases">
        <title>Metabolic potential, ecology and presence of endohyphal bacteria is reflected in genomic diversity of Mucoromycotina.</title>
        <authorList>
            <person name="Muszewska A."/>
            <person name="Okrasinska A."/>
            <person name="Steczkiewicz K."/>
            <person name="Drgas O."/>
            <person name="Orlowska M."/>
            <person name="Perlinska-Lenart U."/>
            <person name="Aleksandrzak-Piekarczyk T."/>
            <person name="Szatraj K."/>
            <person name="Zielenkiewicz U."/>
            <person name="Pilsyk S."/>
            <person name="Malc E."/>
            <person name="Mieczkowski P."/>
            <person name="Kruszewska J.S."/>
            <person name="Biernat P."/>
            <person name="Pawlowska J."/>
        </authorList>
    </citation>
    <scope>NUCLEOTIDE SEQUENCE</scope>
    <source>
        <strain evidence="2">WA0000017839</strain>
    </source>
</reference>
<organism evidence="2 3">
    <name type="scientific">Mucor saturninus</name>
    <dbReference type="NCBI Taxonomy" id="64648"/>
    <lineage>
        <taxon>Eukaryota</taxon>
        <taxon>Fungi</taxon>
        <taxon>Fungi incertae sedis</taxon>
        <taxon>Mucoromycota</taxon>
        <taxon>Mucoromycotina</taxon>
        <taxon>Mucoromycetes</taxon>
        <taxon>Mucorales</taxon>
        <taxon>Mucorineae</taxon>
        <taxon>Mucoraceae</taxon>
        <taxon>Mucor</taxon>
    </lineage>
</organism>
<feature type="region of interest" description="Disordered" evidence="1">
    <location>
        <begin position="81"/>
        <end position="102"/>
    </location>
</feature>
<keyword evidence="3" id="KW-1185">Reference proteome</keyword>
<evidence type="ECO:0000256" key="1">
    <source>
        <dbReference type="SAM" id="MobiDB-lite"/>
    </source>
</evidence>
<dbReference type="Proteomes" id="UP000603453">
    <property type="component" value="Unassembled WGS sequence"/>
</dbReference>
<gene>
    <name evidence="2" type="ORF">INT47_010748</name>
</gene>
<proteinExistence type="predicted"/>
<accession>A0A8H7R1S3</accession>
<evidence type="ECO:0000313" key="2">
    <source>
        <dbReference type="EMBL" id="KAG2202300.1"/>
    </source>
</evidence>
<feature type="compositionally biased region" description="Polar residues" evidence="1">
    <location>
        <begin position="672"/>
        <end position="685"/>
    </location>
</feature>
<dbReference type="AlphaFoldDB" id="A0A8H7R1S3"/>
<protein>
    <submittedName>
        <fullName evidence="2">Uncharacterized protein</fullName>
    </submittedName>
</protein>